<keyword evidence="1" id="KW-1185">Reference proteome</keyword>
<dbReference type="Proteomes" id="UP000887565">
    <property type="component" value="Unplaced"/>
</dbReference>
<accession>A0A915IXL9</accession>
<protein>
    <submittedName>
        <fullName evidence="2">Uncharacterized protein</fullName>
    </submittedName>
</protein>
<organism evidence="1 2">
    <name type="scientific">Romanomermis culicivorax</name>
    <name type="common">Nematode worm</name>
    <dbReference type="NCBI Taxonomy" id="13658"/>
    <lineage>
        <taxon>Eukaryota</taxon>
        <taxon>Metazoa</taxon>
        <taxon>Ecdysozoa</taxon>
        <taxon>Nematoda</taxon>
        <taxon>Enoplea</taxon>
        <taxon>Dorylaimia</taxon>
        <taxon>Mermithida</taxon>
        <taxon>Mermithoidea</taxon>
        <taxon>Mermithidae</taxon>
        <taxon>Romanomermis</taxon>
    </lineage>
</organism>
<dbReference type="AlphaFoldDB" id="A0A915IXL9"/>
<evidence type="ECO:0000313" key="1">
    <source>
        <dbReference type="Proteomes" id="UP000887565"/>
    </source>
</evidence>
<reference evidence="2" key="1">
    <citation type="submission" date="2022-11" db="UniProtKB">
        <authorList>
            <consortium name="WormBaseParasite"/>
        </authorList>
    </citation>
    <scope>IDENTIFICATION</scope>
</reference>
<name>A0A915IXL9_ROMCU</name>
<dbReference type="WBParaSite" id="nRc.2.0.1.t18941-RA">
    <property type="protein sequence ID" value="nRc.2.0.1.t18941-RA"/>
    <property type="gene ID" value="nRc.2.0.1.g18941"/>
</dbReference>
<evidence type="ECO:0000313" key="2">
    <source>
        <dbReference type="WBParaSite" id="nRc.2.0.1.t18941-RA"/>
    </source>
</evidence>
<sequence length="59" mass="6411">MFNAISSQYLYDRASMCVADSASMCAADKNVNVTVNSQSSGVFNEDAEATLRLKMANRL</sequence>
<proteinExistence type="predicted"/>